<evidence type="ECO:0000256" key="1">
    <source>
        <dbReference type="SAM" id="MobiDB-lite"/>
    </source>
</evidence>
<keyword evidence="3" id="KW-1185">Reference proteome</keyword>
<feature type="region of interest" description="Disordered" evidence="1">
    <location>
        <begin position="1"/>
        <end position="27"/>
    </location>
</feature>
<accession>A0A2R4XK98</accession>
<reference evidence="2 3" key="1">
    <citation type="submission" date="2018-04" db="EMBL/GenBank/DDBJ databases">
        <title>Bordetella sp. HZ20 isolated from seawater.</title>
        <authorList>
            <person name="Sun C."/>
        </authorList>
    </citation>
    <scope>NUCLEOTIDE SEQUENCE [LARGE SCALE GENOMIC DNA]</scope>
    <source>
        <strain evidence="2 3">HZ20</strain>
    </source>
</reference>
<gene>
    <name evidence="2" type="ORF">DBV39_11400</name>
</gene>
<organism evidence="2 3">
    <name type="scientific">Orrella marina</name>
    <dbReference type="NCBI Taxonomy" id="2163011"/>
    <lineage>
        <taxon>Bacteria</taxon>
        <taxon>Pseudomonadati</taxon>
        <taxon>Pseudomonadota</taxon>
        <taxon>Betaproteobacteria</taxon>
        <taxon>Burkholderiales</taxon>
        <taxon>Alcaligenaceae</taxon>
        <taxon>Orrella</taxon>
    </lineage>
</organism>
<evidence type="ECO:0000313" key="3">
    <source>
        <dbReference type="Proteomes" id="UP000244571"/>
    </source>
</evidence>
<evidence type="ECO:0000313" key="2">
    <source>
        <dbReference type="EMBL" id="AWB34208.1"/>
    </source>
</evidence>
<dbReference type="EMBL" id="CP028901">
    <property type="protein sequence ID" value="AWB34208.1"/>
    <property type="molecule type" value="Genomic_DNA"/>
</dbReference>
<dbReference type="KEGG" id="boz:DBV39_11400"/>
<protein>
    <submittedName>
        <fullName evidence="2">Uncharacterized protein</fullName>
    </submittedName>
</protein>
<name>A0A2R4XK98_9BURK</name>
<dbReference type="Proteomes" id="UP000244571">
    <property type="component" value="Chromosome"/>
</dbReference>
<proteinExistence type="predicted"/>
<dbReference type="AlphaFoldDB" id="A0A2R4XK98"/>
<sequence length="119" mass="13201">MTAARRPSPATNEKSFTVARPERPPPVVVATPYQQPTQHGLIALSLVLEPAQAQRQHIESISSCPQTQNSLIQRTSYPVNDNLHLMVCDSTHRPGRLPFAICPAKYTQAKPQPIEDLPR</sequence>